<accession>A0A4R7B181</accession>
<evidence type="ECO:0000256" key="6">
    <source>
        <dbReference type="RuleBase" id="RU364082"/>
    </source>
</evidence>
<sequence>MSRILLTGVNGQVGYELAIALAPLGDLHTATRAEFDLSDPTAMLAALARLRPDVIVNPAAYTAVDRAESDQATAMQINAEAPGVLARWAVEHGALLVHYSTDYVFDGLQTEPYRETDPIDPQSVYGRSKWLGEESVRQAGGRHLIFRTSWVFGRHGANFLKTMLRLAGERDTLRVVADQFGAPTSAALIAAATADIVRQYLANPETTPLGTYHLTARGRTNWCDYARYIIAGARARGMALKVRDIEAIGTADYPLPAPRPANSSLDCRKLKQDFGFALPPWQQGVDQVLDQLLGV</sequence>
<dbReference type="EC" id="1.1.1.133" evidence="3 6"/>
<dbReference type="PANTHER" id="PTHR10491:SF4">
    <property type="entry name" value="METHIONINE ADENOSYLTRANSFERASE 2 SUBUNIT BETA"/>
    <property type="match status" value="1"/>
</dbReference>
<dbReference type="Proteomes" id="UP000295611">
    <property type="component" value="Unassembled WGS sequence"/>
</dbReference>
<keyword evidence="9" id="KW-1185">Reference proteome</keyword>
<evidence type="ECO:0000256" key="5">
    <source>
        <dbReference type="ARBA" id="ARBA00048200"/>
    </source>
</evidence>
<evidence type="ECO:0000259" key="7">
    <source>
        <dbReference type="Pfam" id="PF04321"/>
    </source>
</evidence>
<evidence type="ECO:0000313" key="9">
    <source>
        <dbReference type="Proteomes" id="UP000295611"/>
    </source>
</evidence>
<dbReference type="NCBIfam" id="NF007440">
    <property type="entry name" value="PRK09987.1"/>
    <property type="match status" value="1"/>
</dbReference>
<dbReference type="EMBL" id="SNZP01000010">
    <property type="protein sequence ID" value="TDR76708.1"/>
    <property type="molecule type" value="Genomic_DNA"/>
</dbReference>
<reference evidence="8 9" key="1">
    <citation type="submission" date="2019-03" db="EMBL/GenBank/DDBJ databases">
        <title>Genomic Encyclopedia of Type Strains, Phase III (KMG-III): the genomes of soil and plant-associated and newly described type strains.</title>
        <authorList>
            <person name="Whitman W."/>
        </authorList>
    </citation>
    <scope>NUCLEOTIDE SEQUENCE [LARGE SCALE GENOMIC DNA]</scope>
    <source>
        <strain evidence="8 9">CECT 8976</strain>
    </source>
</reference>
<evidence type="ECO:0000256" key="4">
    <source>
        <dbReference type="ARBA" id="ARBA00017099"/>
    </source>
</evidence>
<keyword evidence="6" id="KW-0521">NADP</keyword>
<comment type="pathway">
    <text evidence="1 6">Carbohydrate biosynthesis; dTDP-L-rhamnose biosynthesis.</text>
</comment>
<keyword evidence="6" id="KW-0560">Oxidoreductase</keyword>
<evidence type="ECO:0000256" key="2">
    <source>
        <dbReference type="ARBA" id="ARBA00010944"/>
    </source>
</evidence>
<comment type="similarity">
    <text evidence="2 6">Belongs to the dTDP-4-dehydrorhamnose reductase family.</text>
</comment>
<feature type="domain" description="RmlD-like substrate binding" evidence="7">
    <location>
        <begin position="3"/>
        <end position="292"/>
    </location>
</feature>
<comment type="cofactor">
    <cofactor evidence="6">
        <name>Mg(2+)</name>
        <dbReference type="ChEBI" id="CHEBI:18420"/>
    </cofactor>
    <text evidence="6">Binds 1 Mg(2+) ion per monomer.</text>
</comment>
<dbReference type="InterPro" id="IPR036291">
    <property type="entry name" value="NAD(P)-bd_dom_sf"/>
</dbReference>
<dbReference type="GO" id="GO:0008831">
    <property type="term" value="F:dTDP-4-dehydrorhamnose reductase activity"/>
    <property type="evidence" value="ECO:0007669"/>
    <property type="project" value="UniProtKB-EC"/>
</dbReference>
<dbReference type="AlphaFoldDB" id="A0A4R7B181"/>
<dbReference type="Gene3D" id="3.90.25.10">
    <property type="entry name" value="UDP-galactose 4-epimerase, domain 1"/>
    <property type="match status" value="1"/>
</dbReference>
<dbReference type="InterPro" id="IPR005913">
    <property type="entry name" value="dTDP_dehydrorham_reduct"/>
</dbReference>
<proteinExistence type="inferred from homology"/>
<dbReference type="Gene3D" id="3.40.50.720">
    <property type="entry name" value="NAD(P)-binding Rossmann-like Domain"/>
    <property type="match status" value="1"/>
</dbReference>
<dbReference type="GO" id="GO:0019305">
    <property type="term" value="P:dTDP-rhamnose biosynthetic process"/>
    <property type="evidence" value="ECO:0007669"/>
    <property type="project" value="UniProtKB-UniPathway"/>
</dbReference>
<dbReference type="GO" id="GO:0005829">
    <property type="term" value="C:cytosol"/>
    <property type="evidence" value="ECO:0007669"/>
    <property type="project" value="TreeGrafter"/>
</dbReference>
<organism evidence="8 9">
    <name type="scientific">Paludibacterium purpuratum</name>
    <dbReference type="NCBI Taxonomy" id="1144873"/>
    <lineage>
        <taxon>Bacteria</taxon>
        <taxon>Pseudomonadati</taxon>
        <taxon>Pseudomonadota</taxon>
        <taxon>Betaproteobacteria</taxon>
        <taxon>Neisseriales</taxon>
        <taxon>Chromobacteriaceae</taxon>
        <taxon>Paludibacterium</taxon>
    </lineage>
</organism>
<dbReference type="SUPFAM" id="SSF51735">
    <property type="entry name" value="NAD(P)-binding Rossmann-fold domains"/>
    <property type="match status" value="1"/>
</dbReference>
<gene>
    <name evidence="8" type="ORF">DFP86_110136</name>
</gene>
<comment type="catalytic activity">
    <reaction evidence="5 6">
        <text>dTDP-beta-L-rhamnose + NADP(+) = dTDP-4-dehydro-beta-L-rhamnose + NADPH + H(+)</text>
        <dbReference type="Rhea" id="RHEA:21796"/>
        <dbReference type="ChEBI" id="CHEBI:15378"/>
        <dbReference type="ChEBI" id="CHEBI:57510"/>
        <dbReference type="ChEBI" id="CHEBI:57783"/>
        <dbReference type="ChEBI" id="CHEBI:58349"/>
        <dbReference type="ChEBI" id="CHEBI:62830"/>
        <dbReference type="EC" id="1.1.1.133"/>
    </reaction>
</comment>
<dbReference type="PANTHER" id="PTHR10491">
    <property type="entry name" value="DTDP-4-DEHYDRORHAMNOSE REDUCTASE"/>
    <property type="match status" value="1"/>
</dbReference>
<comment type="caution">
    <text evidence="8">The sequence shown here is derived from an EMBL/GenBank/DDBJ whole genome shotgun (WGS) entry which is preliminary data.</text>
</comment>
<dbReference type="UniPathway" id="UPA00124"/>
<dbReference type="CDD" id="cd05254">
    <property type="entry name" value="dTDP_HR_like_SDR_e"/>
    <property type="match status" value="1"/>
</dbReference>
<protein>
    <recommendedName>
        <fullName evidence="4 6">dTDP-4-dehydrorhamnose reductase</fullName>
        <ecNumber evidence="3 6">1.1.1.133</ecNumber>
    </recommendedName>
</protein>
<comment type="function">
    <text evidence="6">Catalyzes the reduction of dTDP-6-deoxy-L-lyxo-4-hexulose to yield dTDP-L-rhamnose.</text>
</comment>
<name>A0A4R7B181_9NEIS</name>
<evidence type="ECO:0000256" key="1">
    <source>
        <dbReference type="ARBA" id="ARBA00004781"/>
    </source>
</evidence>
<dbReference type="Pfam" id="PF04321">
    <property type="entry name" value="RmlD_sub_bind"/>
    <property type="match status" value="1"/>
</dbReference>
<dbReference type="InterPro" id="IPR029903">
    <property type="entry name" value="RmlD-like-bd"/>
</dbReference>
<evidence type="ECO:0000256" key="3">
    <source>
        <dbReference type="ARBA" id="ARBA00012929"/>
    </source>
</evidence>
<dbReference type="NCBIfam" id="TIGR01214">
    <property type="entry name" value="rmlD"/>
    <property type="match status" value="1"/>
</dbReference>
<dbReference type="OrthoDB" id="9803892at2"/>
<evidence type="ECO:0000313" key="8">
    <source>
        <dbReference type="EMBL" id="TDR76708.1"/>
    </source>
</evidence>
<dbReference type="RefSeq" id="WP_133681982.1">
    <property type="nucleotide sequence ID" value="NZ_SNZP01000010.1"/>
</dbReference>